<evidence type="ECO:0000313" key="2">
    <source>
        <dbReference type="Proteomes" id="UP000321393"/>
    </source>
</evidence>
<reference evidence="1 2" key="1">
    <citation type="submission" date="2019-08" db="EMBL/GenBank/DDBJ databases">
        <title>Draft genome sequences of two oriental melons (Cucumis melo L. var makuwa).</title>
        <authorList>
            <person name="Kwon S.-Y."/>
        </authorList>
    </citation>
    <scope>NUCLEOTIDE SEQUENCE [LARGE SCALE GENOMIC DNA]</scope>
    <source>
        <strain evidence="2">cv. SW 3</strain>
        <tissue evidence="1">Leaf</tissue>
    </source>
</reference>
<dbReference type="EMBL" id="SSTE01012442">
    <property type="protein sequence ID" value="KAA0048685.1"/>
    <property type="molecule type" value="Genomic_DNA"/>
</dbReference>
<sequence length="211" mass="24256">MMETNNCHIKVEQATTNDSDELRTMSLVPSSFEKTDKMFLKFGEDLNNIMGGSSSVGDNSGDVHSHLNSWSWSDTFTPMVPGMEKPISPHCFFMFDFNDQAMNEFVEHQMLTSFKEFKGDCHKHFKKYSDLEEPCANPLHILVGRMEDRHFLCDYYMSRRQPGYSKGLGWRSKPKSRKIVSAGNSSTLCSQSTLEPQLRVELDEFKRAIEE</sequence>
<organism evidence="1 2">
    <name type="scientific">Cucumis melo var. makuwa</name>
    <name type="common">Oriental melon</name>
    <dbReference type="NCBI Taxonomy" id="1194695"/>
    <lineage>
        <taxon>Eukaryota</taxon>
        <taxon>Viridiplantae</taxon>
        <taxon>Streptophyta</taxon>
        <taxon>Embryophyta</taxon>
        <taxon>Tracheophyta</taxon>
        <taxon>Spermatophyta</taxon>
        <taxon>Magnoliopsida</taxon>
        <taxon>eudicotyledons</taxon>
        <taxon>Gunneridae</taxon>
        <taxon>Pentapetalae</taxon>
        <taxon>rosids</taxon>
        <taxon>fabids</taxon>
        <taxon>Cucurbitales</taxon>
        <taxon>Cucurbitaceae</taxon>
        <taxon>Benincaseae</taxon>
        <taxon>Cucumis</taxon>
    </lineage>
</organism>
<comment type="caution">
    <text evidence="1">The sequence shown here is derived from an EMBL/GenBank/DDBJ whole genome shotgun (WGS) entry which is preliminary data.</text>
</comment>
<dbReference type="Proteomes" id="UP000321393">
    <property type="component" value="Unassembled WGS sequence"/>
</dbReference>
<accession>A0A5A7U4Y2</accession>
<protein>
    <submittedName>
        <fullName evidence="1">CACTA en-spm transposon protein</fullName>
    </submittedName>
</protein>
<evidence type="ECO:0000313" key="1">
    <source>
        <dbReference type="EMBL" id="KAA0048685.1"/>
    </source>
</evidence>
<dbReference type="AlphaFoldDB" id="A0A5A7U4Y2"/>
<name>A0A5A7U4Y2_CUCMM</name>
<gene>
    <name evidence="1" type="ORF">E6C27_scaffold4358G00020</name>
</gene>
<proteinExistence type="predicted"/>